<feature type="non-terminal residue" evidence="1">
    <location>
        <position position="257"/>
    </location>
</feature>
<reference evidence="2" key="1">
    <citation type="journal article" date="2015" name="PLoS Genet.">
        <title>Genome Sequence and Transcriptome Analyses of Chrysochromulina tobin: Metabolic Tools for Enhanced Algal Fitness in the Prominent Order Prymnesiales (Haptophyceae).</title>
        <authorList>
            <person name="Hovde B.T."/>
            <person name="Deodato C.R."/>
            <person name="Hunsperger H.M."/>
            <person name="Ryken S.A."/>
            <person name="Yost W."/>
            <person name="Jha R.K."/>
            <person name="Patterson J."/>
            <person name="Monnat R.J. Jr."/>
            <person name="Barlow S.B."/>
            <person name="Starkenburg S.R."/>
            <person name="Cattolico R.A."/>
        </authorList>
    </citation>
    <scope>NUCLEOTIDE SEQUENCE</scope>
    <source>
        <strain evidence="2">CCMP291</strain>
    </source>
</reference>
<evidence type="ECO:0000313" key="1">
    <source>
        <dbReference type="EMBL" id="KOO29352.1"/>
    </source>
</evidence>
<dbReference type="Proteomes" id="UP000037460">
    <property type="component" value="Unassembled WGS sequence"/>
</dbReference>
<dbReference type="AlphaFoldDB" id="A0A0M0JSS0"/>
<feature type="non-terminal residue" evidence="1">
    <location>
        <position position="1"/>
    </location>
</feature>
<comment type="caution">
    <text evidence="1">The sequence shown here is derived from an EMBL/GenBank/DDBJ whole genome shotgun (WGS) entry which is preliminary data.</text>
</comment>
<name>A0A0M0JSS0_9EUKA</name>
<organism evidence="1 2">
    <name type="scientific">Chrysochromulina tobinii</name>
    <dbReference type="NCBI Taxonomy" id="1460289"/>
    <lineage>
        <taxon>Eukaryota</taxon>
        <taxon>Haptista</taxon>
        <taxon>Haptophyta</taxon>
        <taxon>Prymnesiophyceae</taxon>
        <taxon>Prymnesiales</taxon>
        <taxon>Chrysochromulinaceae</taxon>
        <taxon>Chrysochromulina</taxon>
    </lineage>
</organism>
<sequence>LTQPCGCFLCGSGVIIDRGARHHRVVAARHLLVFREAPVANSVCAPQNVARVFAAACGGVAHQHSATHRALWHAIPQQVAPAKADSPTCIHSLVALLVPLESLGIVLCEALLTTLVTNSQVVHRRAITSLGLTQHLRHLLLLLQLQLPRVNLVARESARGDHRADHVLDPQRRLQPHAHRQVRHRALVLLLEPLLDGRALVHVAVLCHDGVDGQREGDGAEELVHGLVDRALVSAKLLRRLILGHGSRAAALGRHRD</sequence>
<accession>A0A0M0JSS0</accession>
<proteinExistence type="predicted"/>
<evidence type="ECO:0000313" key="2">
    <source>
        <dbReference type="Proteomes" id="UP000037460"/>
    </source>
</evidence>
<protein>
    <submittedName>
        <fullName evidence="1">Uncharacterized protein</fullName>
    </submittedName>
</protein>
<gene>
    <name evidence="1" type="ORF">Ctob_001991</name>
</gene>
<dbReference type="EMBL" id="JWZX01002429">
    <property type="protein sequence ID" value="KOO29352.1"/>
    <property type="molecule type" value="Genomic_DNA"/>
</dbReference>
<keyword evidence="2" id="KW-1185">Reference proteome</keyword>